<keyword evidence="2" id="KW-1185">Reference proteome</keyword>
<comment type="caution">
    <text evidence="1">The sequence shown here is derived from an EMBL/GenBank/DDBJ whole genome shotgun (WGS) entry which is preliminary data.</text>
</comment>
<name>A0ACC3TFW6_9ASCO</name>
<accession>A0ACC3TFW6</accession>
<sequence>MSTCGRSSPLKSAFDDLVRYLSTSTSKRQNSKKPALKVSCPYDGDRSVRYRNSMSFNSATTRLQNWWKEMTGRATVIHHKRANTRPLTAIYDTSHESNNRFSAGAERAGHTKVMDDVHDGHLPSKRRNAMDLADPDEERRQIFTSFGIPGVRQGGTVGALNDFDNDYIFQSQAAGSHRFQENVDYEQPKIQRLAPCLQVEPQQYYGRSRPDRSYDPTYHTSGPLISAGFTENLRLQAELSVKQQETFDALAAIANKARFVVPSIDNRKVGGGAKKSDATTVEGGANGSSGSFSTIDLATAGVQYLSLSGTSHRASHESLGKKFASKWKEAWGRVFTVSK</sequence>
<dbReference type="EMBL" id="MU970147">
    <property type="protein sequence ID" value="KAK9320059.1"/>
    <property type="molecule type" value="Genomic_DNA"/>
</dbReference>
<gene>
    <name evidence="1" type="ORF">V1517DRAFT_330608</name>
</gene>
<dbReference type="Proteomes" id="UP001489719">
    <property type="component" value="Unassembled WGS sequence"/>
</dbReference>
<evidence type="ECO:0000313" key="1">
    <source>
        <dbReference type="EMBL" id="KAK9320059.1"/>
    </source>
</evidence>
<protein>
    <submittedName>
        <fullName evidence="1">Uncharacterized protein</fullName>
    </submittedName>
</protein>
<organism evidence="1 2">
    <name type="scientific">Lipomyces orientalis</name>
    <dbReference type="NCBI Taxonomy" id="1233043"/>
    <lineage>
        <taxon>Eukaryota</taxon>
        <taxon>Fungi</taxon>
        <taxon>Dikarya</taxon>
        <taxon>Ascomycota</taxon>
        <taxon>Saccharomycotina</taxon>
        <taxon>Lipomycetes</taxon>
        <taxon>Lipomycetales</taxon>
        <taxon>Lipomycetaceae</taxon>
        <taxon>Lipomyces</taxon>
    </lineage>
</organism>
<evidence type="ECO:0000313" key="2">
    <source>
        <dbReference type="Proteomes" id="UP001489719"/>
    </source>
</evidence>
<reference evidence="2" key="1">
    <citation type="journal article" date="2024" name="Front. Bioeng. Biotechnol.">
        <title>Genome-scale model development and genomic sequencing of the oleaginous clade Lipomyces.</title>
        <authorList>
            <person name="Czajka J.J."/>
            <person name="Han Y."/>
            <person name="Kim J."/>
            <person name="Mondo S.J."/>
            <person name="Hofstad B.A."/>
            <person name="Robles A."/>
            <person name="Haridas S."/>
            <person name="Riley R."/>
            <person name="LaButti K."/>
            <person name="Pangilinan J."/>
            <person name="Andreopoulos W."/>
            <person name="Lipzen A."/>
            <person name="Yan J."/>
            <person name="Wang M."/>
            <person name="Ng V."/>
            <person name="Grigoriev I.V."/>
            <person name="Spatafora J.W."/>
            <person name="Magnuson J.K."/>
            <person name="Baker S.E."/>
            <person name="Pomraning K.R."/>
        </authorList>
    </citation>
    <scope>NUCLEOTIDE SEQUENCE [LARGE SCALE GENOMIC DNA]</scope>
    <source>
        <strain evidence="2">CBS 10300</strain>
    </source>
</reference>
<proteinExistence type="predicted"/>